<evidence type="ECO:0000313" key="2">
    <source>
        <dbReference type="Proteomes" id="UP001152795"/>
    </source>
</evidence>
<comment type="caution">
    <text evidence="1">The sequence shown here is derived from an EMBL/GenBank/DDBJ whole genome shotgun (WGS) entry which is preliminary data.</text>
</comment>
<accession>A0A7D9JF45</accession>
<keyword evidence="2" id="KW-1185">Reference proteome</keyword>
<evidence type="ECO:0000313" key="1">
    <source>
        <dbReference type="EMBL" id="CAB4028406.1"/>
    </source>
</evidence>
<name>A0A7D9JF45_PARCT</name>
<dbReference type="Proteomes" id="UP001152795">
    <property type="component" value="Unassembled WGS sequence"/>
</dbReference>
<organism evidence="1 2">
    <name type="scientific">Paramuricea clavata</name>
    <name type="common">Red gorgonian</name>
    <name type="synonym">Violescent sea-whip</name>
    <dbReference type="NCBI Taxonomy" id="317549"/>
    <lineage>
        <taxon>Eukaryota</taxon>
        <taxon>Metazoa</taxon>
        <taxon>Cnidaria</taxon>
        <taxon>Anthozoa</taxon>
        <taxon>Octocorallia</taxon>
        <taxon>Malacalcyonacea</taxon>
        <taxon>Plexauridae</taxon>
        <taxon>Paramuricea</taxon>
    </lineage>
</organism>
<dbReference type="OrthoDB" id="5983390at2759"/>
<dbReference type="EMBL" id="CACRXK020015463">
    <property type="protein sequence ID" value="CAB4028406.1"/>
    <property type="molecule type" value="Genomic_DNA"/>
</dbReference>
<proteinExistence type="predicted"/>
<gene>
    <name evidence="1" type="ORF">PACLA_8A065277</name>
</gene>
<sequence>MVNDIKAVSLSNDLSKFADDIAIIAPVYDYENSAEDEVENMKLWSNENRMSLNMEKTYEMIFRGKVSTPLPDHIPPIKRKEWLKLLGVPMEDIPGKWDKHFEEMMKKASRRMYILRVCKHYALSSHQLDLLFNSLIVSLFTFAVEVWGGASYNKYVSQIDKFVNRAYRNCYTSNRSDFKATISNRDKKLWSKIINDDKNALRNLLPSKLNRPLRRRGHDFELPIVKTEREARGLKQQSTFMQELVIMLEVLEVRPGLTQLPSTDDDSPLSMSDCESLENICDYEELYHHKAKVEEIGVIKMDMKLPKVKSSNKSKPITKIFKDRTFSPSLEDIKEVEERSKDDCDSPYFLSMSHVHYDRALHGGFLDKDTGRRFRNEYWKSYHRGQKRSSRRTISW</sequence>
<protein>
    <submittedName>
        <fullName evidence="1">Uncharacterized protein</fullName>
    </submittedName>
</protein>
<dbReference type="AlphaFoldDB" id="A0A7D9JF45"/>
<reference evidence="1" key="1">
    <citation type="submission" date="2020-04" db="EMBL/GenBank/DDBJ databases">
        <authorList>
            <person name="Alioto T."/>
            <person name="Alioto T."/>
            <person name="Gomez Garrido J."/>
        </authorList>
    </citation>
    <scope>NUCLEOTIDE SEQUENCE</scope>
    <source>
        <strain evidence="1">A484AB</strain>
    </source>
</reference>